<feature type="compositionally biased region" description="Basic and acidic residues" evidence="1">
    <location>
        <begin position="297"/>
        <end position="307"/>
    </location>
</feature>
<dbReference type="InterPro" id="IPR041258">
    <property type="entry name" value="LPD18"/>
</dbReference>
<dbReference type="EMBL" id="CYXO01000006">
    <property type="protein sequence ID" value="CUM97449.1"/>
    <property type="molecule type" value="Genomic_DNA"/>
</dbReference>
<evidence type="ECO:0000313" key="6">
    <source>
        <dbReference type="Proteomes" id="UP000095597"/>
    </source>
</evidence>
<dbReference type="Pfam" id="PF18832">
    <property type="entry name" value="LPD18"/>
    <property type="match status" value="1"/>
</dbReference>
<evidence type="ECO:0000259" key="3">
    <source>
        <dbReference type="Pfam" id="PF14195"/>
    </source>
</evidence>
<feature type="domain" description="DUF4316" evidence="3">
    <location>
        <begin position="237"/>
        <end position="278"/>
    </location>
</feature>
<dbReference type="Pfam" id="PF14195">
    <property type="entry name" value="DUF4316"/>
    <property type="match status" value="1"/>
</dbReference>
<sequence length="307" mass="35783">MRTSQCAVYQVKETPEYRDVRFRSYEKLRSEGKSVSIENYQQVYIGRIQPGETPADIKIRLQKQRPKNFKGHSIGCSDVLVITDEGKTTAYYINRDGFIIVPEFLTSKSSSDTRLSIDTTGYEIEGKKGTWLAQDYILMNEKKWFLMEHEEYGTRAACVILSEDGAVVMNDCYNGFDEEARRNIQNFMQQQAAKEQEQQRQQQVQSQKQPNQTQQSLEQQKKKPELANWQKVMDNGEYLRSAEMAEEANYNMIDGLMNNMPKKKDKNAPRRSVLKRLRKHQQKIASQGKGQPQQQRGVEEEMERKKK</sequence>
<evidence type="ECO:0000256" key="1">
    <source>
        <dbReference type="SAM" id="MobiDB-lite"/>
    </source>
</evidence>
<dbReference type="InterPro" id="IPR025465">
    <property type="entry name" value="DUF4316"/>
</dbReference>
<feature type="region of interest" description="Disordered" evidence="1">
    <location>
        <begin position="256"/>
        <end position="307"/>
    </location>
</feature>
<feature type="compositionally biased region" description="Polar residues" evidence="1">
    <location>
        <begin position="283"/>
        <end position="296"/>
    </location>
</feature>
<name>A0A173T624_9FIRM</name>
<feature type="domain" description="Large polyvalent protein-associated" evidence="4">
    <location>
        <begin position="111"/>
        <end position="195"/>
    </location>
</feature>
<gene>
    <name evidence="5" type="ORF">ERS852573_01381</name>
</gene>
<evidence type="ECO:0000313" key="5">
    <source>
        <dbReference type="EMBL" id="CUM97449.1"/>
    </source>
</evidence>
<evidence type="ECO:0000259" key="4">
    <source>
        <dbReference type="Pfam" id="PF18832"/>
    </source>
</evidence>
<feature type="compositionally biased region" description="Low complexity" evidence="1">
    <location>
        <begin position="189"/>
        <end position="215"/>
    </location>
</feature>
<accession>A0A173T624</accession>
<feature type="compositionally biased region" description="Basic residues" evidence="1">
    <location>
        <begin position="272"/>
        <end position="282"/>
    </location>
</feature>
<dbReference type="Proteomes" id="UP000095597">
    <property type="component" value="Unassembled WGS sequence"/>
</dbReference>
<dbReference type="RefSeq" id="WP_055214068.1">
    <property type="nucleotide sequence ID" value="NZ_CYXO01000006.1"/>
</dbReference>
<dbReference type="Pfam" id="PF14191">
    <property type="entry name" value="YodL"/>
    <property type="match status" value="1"/>
</dbReference>
<dbReference type="AlphaFoldDB" id="A0A173T624"/>
<dbReference type="InterPro" id="IPR025923">
    <property type="entry name" value="YodL-like_dom"/>
</dbReference>
<evidence type="ECO:0000259" key="2">
    <source>
        <dbReference type="Pfam" id="PF14191"/>
    </source>
</evidence>
<protein>
    <recommendedName>
        <fullName evidence="7">DUF4316 domain-containing protein</fullName>
    </recommendedName>
</protein>
<feature type="domain" description="YodL-like" evidence="2">
    <location>
        <begin position="5"/>
        <end position="101"/>
    </location>
</feature>
<reference evidence="5 6" key="1">
    <citation type="submission" date="2015-09" db="EMBL/GenBank/DDBJ databases">
        <authorList>
            <consortium name="Pathogen Informatics"/>
        </authorList>
    </citation>
    <scope>NUCLEOTIDE SEQUENCE [LARGE SCALE GENOMIC DNA]</scope>
    <source>
        <strain evidence="5 6">2789STDY5834961</strain>
    </source>
</reference>
<organism evidence="5 6">
    <name type="scientific">Dorea longicatena</name>
    <dbReference type="NCBI Taxonomy" id="88431"/>
    <lineage>
        <taxon>Bacteria</taxon>
        <taxon>Bacillati</taxon>
        <taxon>Bacillota</taxon>
        <taxon>Clostridia</taxon>
        <taxon>Lachnospirales</taxon>
        <taxon>Lachnospiraceae</taxon>
        <taxon>Dorea</taxon>
    </lineage>
</organism>
<feature type="region of interest" description="Disordered" evidence="1">
    <location>
        <begin position="188"/>
        <end position="229"/>
    </location>
</feature>
<evidence type="ECO:0008006" key="7">
    <source>
        <dbReference type="Google" id="ProtNLM"/>
    </source>
</evidence>
<proteinExistence type="predicted"/>
<dbReference type="OrthoDB" id="1859567at2"/>